<dbReference type="GO" id="GO:0005886">
    <property type="term" value="C:plasma membrane"/>
    <property type="evidence" value="ECO:0007669"/>
    <property type="project" value="UniProtKB-SubCell"/>
</dbReference>
<evidence type="ECO:0000256" key="4">
    <source>
        <dbReference type="ARBA" id="ARBA00022692"/>
    </source>
</evidence>
<dbReference type="EMBL" id="AP028679">
    <property type="protein sequence ID" value="BEQ15992.1"/>
    <property type="molecule type" value="Genomic_DNA"/>
</dbReference>
<keyword evidence="3" id="KW-1003">Cell membrane</keyword>
<dbReference type="PANTHER" id="PTHR43386:SF1">
    <property type="entry name" value="D,D-DIPEPTIDE TRANSPORT SYSTEM PERMEASE PROTEIN DDPC-RELATED"/>
    <property type="match status" value="1"/>
</dbReference>
<feature type="transmembrane region" description="Helical" evidence="7">
    <location>
        <begin position="74"/>
        <end position="97"/>
    </location>
</feature>
<reference evidence="10" key="1">
    <citation type="journal article" date="2023" name="Arch. Microbiol.">
        <title>Desulfoferula mesophilus gen. nov. sp. nov., a mesophilic sulfate-reducing bacterium isolated from a brackish lake sediment.</title>
        <authorList>
            <person name="Watanabe T."/>
            <person name="Yabe T."/>
            <person name="Tsuji J.M."/>
            <person name="Fukui M."/>
        </authorList>
    </citation>
    <scope>NUCLEOTIDE SEQUENCE [LARGE SCALE GENOMIC DNA]</scope>
    <source>
        <strain evidence="10">12FAK</strain>
    </source>
</reference>
<gene>
    <name evidence="9" type="ORF">FAK_30580</name>
</gene>
<keyword evidence="2 7" id="KW-0813">Transport</keyword>
<evidence type="ECO:0000256" key="7">
    <source>
        <dbReference type="RuleBase" id="RU363032"/>
    </source>
</evidence>
<dbReference type="PANTHER" id="PTHR43386">
    <property type="entry name" value="OLIGOPEPTIDE TRANSPORT SYSTEM PERMEASE PROTEIN APPC"/>
    <property type="match status" value="1"/>
</dbReference>
<feature type="transmembrane region" description="Helical" evidence="7">
    <location>
        <begin position="109"/>
        <end position="129"/>
    </location>
</feature>
<evidence type="ECO:0000313" key="9">
    <source>
        <dbReference type="EMBL" id="BEQ15992.1"/>
    </source>
</evidence>
<keyword evidence="5 7" id="KW-1133">Transmembrane helix</keyword>
<comment type="similarity">
    <text evidence="7">Belongs to the binding-protein-dependent transport system permease family.</text>
</comment>
<dbReference type="CDD" id="cd06261">
    <property type="entry name" value="TM_PBP2"/>
    <property type="match status" value="1"/>
</dbReference>
<dbReference type="SUPFAM" id="SSF161098">
    <property type="entry name" value="MetI-like"/>
    <property type="match status" value="1"/>
</dbReference>
<organism evidence="9 10">
    <name type="scientific">Desulfoferula mesophila</name>
    <dbReference type="NCBI Taxonomy" id="3058419"/>
    <lineage>
        <taxon>Bacteria</taxon>
        <taxon>Pseudomonadati</taxon>
        <taxon>Thermodesulfobacteriota</taxon>
        <taxon>Desulfarculia</taxon>
        <taxon>Desulfarculales</taxon>
        <taxon>Desulfarculaceae</taxon>
        <taxon>Desulfoferula</taxon>
    </lineage>
</organism>
<keyword evidence="4 7" id="KW-0812">Transmembrane</keyword>
<sequence length="273" mass="28989">MATARRNLSLWLGSGLVILLLLTALAGPWLAPHDPLRINLSARLAPPSWDYPLGTDPLGRCVFSRLLHGCRASLAVGLLVSAGVMLLGLSLGLAAGLSGKQGDFWLMRLVDIVLAFPSLVLTLAVIGLLGPSLPAAALALCLSWWPVYARLVRGLVLSAKEREFVLAARLVGTRGPALVRRHILPSVMPPVMVLASLETGTMVLVLAGLSFLGLGAQPPLPEWGAMLNEARSYIYTAPHLLVAPGVAIFLTVLGFNLLGEGLRDALRIKETVR</sequence>
<evidence type="ECO:0000256" key="1">
    <source>
        <dbReference type="ARBA" id="ARBA00004651"/>
    </source>
</evidence>
<comment type="subcellular location">
    <subcellularLocation>
        <location evidence="1 7">Cell membrane</location>
        <topology evidence="1 7">Multi-pass membrane protein</topology>
    </subcellularLocation>
</comment>
<name>A0AAU9F2V4_9BACT</name>
<proteinExistence type="inferred from homology"/>
<evidence type="ECO:0000256" key="2">
    <source>
        <dbReference type="ARBA" id="ARBA00022448"/>
    </source>
</evidence>
<dbReference type="InterPro" id="IPR025966">
    <property type="entry name" value="OppC_N"/>
</dbReference>
<dbReference type="PROSITE" id="PS50928">
    <property type="entry name" value="ABC_TM1"/>
    <property type="match status" value="1"/>
</dbReference>
<feature type="transmembrane region" description="Helical" evidence="7">
    <location>
        <begin position="135"/>
        <end position="152"/>
    </location>
</feature>
<evidence type="ECO:0000256" key="5">
    <source>
        <dbReference type="ARBA" id="ARBA00022989"/>
    </source>
</evidence>
<dbReference type="InterPro" id="IPR050366">
    <property type="entry name" value="BP-dependent_transpt_permease"/>
</dbReference>
<evidence type="ECO:0000256" key="3">
    <source>
        <dbReference type="ARBA" id="ARBA00022475"/>
    </source>
</evidence>
<accession>A0AAU9F2V4</accession>
<protein>
    <submittedName>
        <fullName evidence="9">Glutathione ABC transporter permease GsiD</fullName>
    </submittedName>
</protein>
<evidence type="ECO:0000259" key="8">
    <source>
        <dbReference type="PROSITE" id="PS50928"/>
    </source>
</evidence>
<feature type="transmembrane region" description="Helical" evidence="7">
    <location>
        <begin position="191"/>
        <end position="213"/>
    </location>
</feature>
<dbReference type="RefSeq" id="WP_338601209.1">
    <property type="nucleotide sequence ID" value="NZ_AP028679.1"/>
</dbReference>
<evidence type="ECO:0000256" key="6">
    <source>
        <dbReference type="ARBA" id="ARBA00023136"/>
    </source>
</evidence>
<keyword evidence="10" id="KW-1185">Reference proteome</keyword>
<dbReference type="Gene3D" id="1.10.3720.10">
    <property type="entry name" value="MetI-like"/>
    <property type="match status" value="1"/>
</dbReference>
<dbReference type="AlphaFoldDB" id="A0AAU9F2V4"/>
<feature type="domain" description="ABC transmembrane type-1" evidence="8">
    <location>
        <begin position="74"/>
        <end position="259"/>
    </location>
</feature>
<dbReference type="Pfam" id="PF12911">
    <property type="entry name" value="OppC_N"/>
    <property type="match status" value="1"/>
</dbReference>
<dbReference type="GO" id="GO:0055085">
    <property type="term" value="P:transmembrane transport"/>
    <property type="evidence" value="ECO:0007669"/>
    <property type="project" value="InterPro"/>
</dbReference>
<dbReference type="InterPro" id="IPR035906">
    <property type="entry name" value="MetI-like_sf"/>
</dbReference>
<keyword evidence="6 7" id="KW-0472">Membrane</keyword>
<evidence type="ECO:0000313" key="10">
    <source>
        <dbReference type="Proteomes" id="UP001366166"/>
    </source>
</evidence>
<feature type="transmembrane region" description="Helical" evidence="7">
    <location>
        <begin position="233"/>
        <end position="259"/>
    </location>
</feature>
<dbReference type="Proteomes" id="UP001366166">
    <property type="component" value="Chromosome"/>
</dbReference>
<dbReference type="InterPro" id="IPR000515">
    <property type="entry name" value="MetI-like"/>
</dbReference>
<dbReference type="KEGG" id="dmp:FAK_30580"/>
<dbReference type="Pfam" id="PF00528">
    <property type="entry name" value="BPD_transp_1"/>
    <property type="match status" value="1"/>
</dbReference>